<evidence type="ECO:0000256" key="1">
    <source>
        <dbReference type="ARBA" id="ARBA00022737"/>
    </source>
</evidence>
<dbReference type="EMBL" id="QWGR01000001">
    <property type="protein sequence ID" value="RIJ50599.1"/>
    <property type="molecule type" value="Genomic_DNA"/>
</dbReference>
<accession>A0A399T621</accession>
<dbReference type="RefSeq" id="WP_119436068.1">
    <property type="nucleotide sequence ID" value="NZ_QWGR01000001.1"/>
</dbReference>
<sequence>MINQVICKREEIIVPTYGLGKPEINPMFFEKRVYQGSSGKVYPVPFIDKVFDQKKDKKYDSVRLENDFVRLVMLPEIGGRIFEAQDKANNNYDFFYKQHVIKPALVGLAGPWISGGVEFNWPQHHRPGTYLPTSVHIEEEADGARTVWMSEYDPMNRLKGMHGIRLRPDSSLIELRGRLYNPTPVTHTFLWWANVAVRVHDDYQSFFPPDVDYVADHAVRAMSSFPLAENDYYGVPYHRRPGKNDLRRYQDIPVPTSYMVCDTRYDFFGGYDFKADGGFVHVANRHIAPGKKQWTWGNEAFGKAWDRELTDEDGPYFELMAGVYTDNQPDFTYLLPYETKTFSQFWWSYKNLGPVQNANKDMAVRLQIRQGNKLDFGVAASKRFENLRVVLKTGNETSIFEHIEISPEKTWKGPDISITAGQENMLSVSVETAEGQELISYHHRETRAARSRNLAFEPKQANEITSVNELELIGEHLELYRHPTRKAETYHEEAIQRDPDSYRSHIALGRSACKIGKFAKAEDHLKKAIKIITRYHPNPATGEAHYYCGLACVKQEKTEEAYAFFYKSTWNYEWRSAAYYQLALLDCRKSDFETAQEHIEASLDTNRQNNKALVLKAILQRKAGQPQEAAATLDELRKKDALDQWANYEQSVLTGNFQSFLSSGGNDAQVIIDTAFDYADAGFYAEAISLIKWHHQNAVTEYAVPTPMNVSPSTYFMQAWLYSKAGEHSKSTELLNKTENLSYDYFFPSRINEQLVLEWALEKTGNNPLAAYGLGNYYYNLKRHADAIETWKKAANNGCSYATLYRNLGIACWNYSSEGEKAAHWYRKAIELSPGDMRIQYEYDQLRKKQNDDPLTRLADLEPFREKITSRDDFSVELAALYNFTGQHKKALRLLESHNFHPWEGGEGQVLKQYTYSCLALGQEALQNKQADQALDWFQRAINTPDNLGEKYHPLQAVAHINYWLGKAYKTLENDGLASKHFEASASEEGDFINMEVSAFSELTYYSALSLRELGRETEACELLQKMKLYAEQKLQEEVKIDYFATSLPLLLVFDDDLQKRSSWENKYLMALAEKGLGNISESKRIASEVVQLNTMHTGARELVKEM</sequence>
<dbReference type="InterPro" id="IPR011990">
    <property type="entry name" value="TPR-like_helical_dom_sf"/>
</dbReference>
<evidence type="ECO:0000313" key="5">
    <source>
        <dbReference type="Proteomes" id="UP000265926"/>
    </source>
</evidence>
<dbReference type="Proteomes" id="UP000265926">
    <property type="component" value="Unassembled WGS sequence"/>
</dbReference>
<reference evidence="4 5" key="1">
    <citation type="submission" date="2018-08" db="EMBL/GenBank/DDBJ databases">
        <title>Pallidiluteibacterium maritimus gen. nov., sp. nov., isolated from coastal sediment.</title>
        <authorList>
            <person name="Zhou L.Y."/>
        </authorList>
    </citation>
    <scope>NUCLEOTIDE SEQUENCE [LARGE SCALE GENOMIC DNA]</scope>
    <source>
        <strain evidence="4 5">XSD2</strain>
    </source>
</reference>
<feature type="domain" description="DUF5107" evidence="3">
    <location>
        <begin position="40"/>
        <end position="346"/>
    </location>
</feature>
<dbReference type="InterPro" id="IPR033396">
    <property type="entry name" value="DUF5107"/>
</dbReference>
<evidence type="ECO:0000259" key="3">
    <source>
        <dbReference type="Pfam" id="PF17128"/>
    </source>
</evidence>
<protein>
    <submittedName>
        <fullName evidence="4">DUF5107 domain-containing protein</fullName>
    </submittedName>
</protein>
<dbReference type="Pfam" id="PF13432">
    <property type="entry name" value="TPR_16"/>
    <property type="match status" value="2"/>
</dbReference>
<organism evidence="4 5">
    <name type="scientific">Maribellus luteus</name>
    <dbReference type="NCBI Taxonomy" id="2305463"/>
    <lineage>
        <taxon>Bacteria</taxon>
        <taxon>Pseudomonadati</taxon>
        <taxon>Bacteroidota</taxon>
        <taxon>Bacteroidia</taxon>
        <taxon>Marinilabiliales</taxon>
        <taxon>Prolixibacteraceae</taxon>
        <taxon>Maribellus</taxon>
    </lineage>
</organism>
<keyword evidence="5" id="KW-1185">Reference proteome</keyword>
<dbReference type="SMART" id="SM00028">
    <property type="entry name" value="TPR"/>
    <property type="match status" value="7"/>
</dbReference>
<dbReference type="AlphaFoldDB" id="A0A399T621"/>
<name>A0A399T621_9BACT</name>
<keyword evidence="2" id="KW-0802">TPR repeat</keyword>
<dbReference type="PANTHER" id="PTHR44943">
    <property type="entry name" value="CELLULOSE SYNTHASE OPERON PROTEIN C"/>
    <property type="match status" value="1"/>
</dbReference>
<dbReference type="InterPro" id="IPR051685">
    <property type="entry name" value="Ycf3/AcsC/BcsC/TPR_MFPF"/>
</dbReference>
<dbReference type="Pfam" id="PF17128">
    <property type="entry name" value="DUF5107"/>
    <property type="match status" value="1"/>
</dbReference>
<dbReference type="InterPro" id="IPR019734">
    <property type="entry name" value="TPR_rpt"/>
</dbReference>
<dbReference type="Gene3D" id="1.25.40.10">
    <property type="entry name" value="Tetratricopeptide repeat domain"/>
    <property type="match status" value="3"/>
</dbReference>
<comment type="caution">
    <text evidence="4">The sequence shown here is derived from an EMBL/GenBank/DDBJ whole genome shotgun (WGS) entry which is preliminary data.</text>
</comment>
<gene>
    <name evidence="4" type="ORF">D1614_01285</name>
</gene>
<dbReference type="PANTHER" id="PTHR44943:SF8">
    <property type="entry name" value="TPR REPEAT-CONTAINING PROTEIN MJ0263"/>
    <property type="match status" value="1"/>
</dbReference>
<dbReference type="OrthoDB" id="174931at2"/>
<dbReference type="SUPFAM" id="SSF48452">
    <property type="entry name" value="TPR-like"/>
    <property type="match status" value="3"/>
</dbReference>
<proteinExistence type="predicted"/>
<keyword evidence="1" id="KW-0677">Repeat</keyword>
<evidence type="ECO:0000256" key="2">
    <source>
        <dbReference type="ARBA" id="ARBA00022803"/>
    </source>
</evidence>
<evidence type="ECO:0000313" key="4">
    <source>
        <dbReference type="EMBL" id="RIJ50599.1"/>
    </source>
</evidence>